<dbReference type="EMBL" id="NHOQ01000711">
    <property type="protein sequence ID" value="PWA28975.1"/>
    <property type="molecule type" value="Genomic_DNA"/>
</dbReference>
<gene>
    <name evidence="3" type="ORF">CCH79_00019816</name>
</gene>
<reference evidence="3 4" key="1">
    <citation type="journal article" date="2018" name="G3 (Bethesda)">
        <title>A High-Quality Reference Genome for the Invasive Mosquitofish Gambusia affinis Using a Chicago Library.</title>
        <authorList>
            <person name="Hoffberg S.L."/>
            <person name="Troendle N.J."/>
            <person name="Glenn T.C."/>
            <person name="Mahmud O."/>
            <person name="Louha S."/>
            <person name="Chalopin D."/>
            <person name="Bennetzen J.L."/>
            <person name="Mauricio R."/>
        </authorList>
    </citation>
    <scope>NUCLEOTIDE SEQUENCE [LARGE SCALE GENOMIC DNA]</scope>
    <source>
        <strain evidence="3">NE01/NJP1002.9</strain>
        <tissue evidence="3">Muscle</tissue>
    </source>
</reference>
<protein>
    <submittedName>
        <fullName evidence="3">Uncharacterized protein</fullName>
    </submittedName>
</protein>
<dbReference type="Proteomes" id="UP000250572">
    <property type="component" value="Unassembled WGS sequence"/>
</dbReference>
<proteinExistence type="predicted"/>
<evidence type="ECO:0000256" key="2">
    <source>
        <dbReference type="SAM" id="MobiDB-lite"/>
    </source>
</evidence>
<evidence type="ECO:0000313" key="4">
    <source>
        <dbReference type="Proteomes" id="UP000250572"/>
    </source>
</evidence>
<feature type="coiled-coil region" evidence="1">
    <location>
        <begin position="196"/>
        <end position="268"/>
    </location>
</feature>
<keyword evidence="4" id="KW-1185">Reference proteome</keyword>
<evidence type="ECO:0000313" key="3">
    <source>
        <dbReference type="EMBL" id="PWA28975.1"/>
    </source>
</evidence>
<feature type="compositionally biased region" description="Basic and acidic residues" evidence="2">
    <location>
        <begin position="64"/>
        <end position="84"/>
    </location>
</feature>
<dbReference type="AlphaFoldDB" id="A0A315VZD4"/>
<comment type="caution">
    <text evidence="3">The sequence shown here is derived from an EMBL/GenBank/DDBJ whole genome shotgun (WGS) entry which is preliminary data.</text>
</comment>
<keyword evidence="1" id="KW-0175">Coiled coil</keyword>
<name>A0A315VZD4_GAMAF</name>
<accession>A0A315VZD4</accession>
<dbReference type="STRING" id="33528.ENSGAFP00000000699"/>
<evidence type="ECO:0000256" key="1">
    <source>
        <dbReference type="SAM" id="Coils"/>
    </source>
</evidence>
<feature type="region of interest" description="Disordered" evidence="2">
    <location>
        <begin position="61"/>
        <end position="88"/>
    </location>
</feature>
<sequence>MWNRFFKTGNGLVTPKQTDSDAHRIFFWSFCFPSAALSMTLTPVGGGNRPPRWLPTALKLQQKKKNEEEKKEEEQKKKRGDLKTKMAKVRSPVLSETDALFLSARVLERCDPVLLEPCGEPEPDCAEAAGTVLFLTESRRVQKVLWRQLFVLDSMMFLLKGLESAQQLMTLPCPPPPEGGARSRWKALKAETRSGMEETELLLRSLQDRVQQVQHRRDRVTALLQLLHIKRQHQDQLTVSLLKAQNALQSCERQLEQLRADSEAARHQLVSWRCLRDMLQEHATATQEVMQIQLISVDQSELLLEIRPHLSSQPSANELPPLRLAVSWRHDDRFTLQVGEELAGQVEGCGSGRRHVLSAALLDVLQSYMSQAALLTEIHHLRTSFAIDWCPTQRLLVYLKSAALVCHLQVEDGYPAAGSARLSSVLRDGRPVDTEGLKPRKTELSLTDWLVFLCSSPLI</sequence>
<organism evidence="3 4">
    <name type="scientific">Gambusia affinis</name>
    <name type="common">Western mosquitofish</name>
    <name type="synonym">Heterandria affinis</name>
    <dbReference type="NCBI Taxonomy" id="33528"/>
    <lineage>
        <taxon>Eukaryota</taxon>
        <taxon>Metazoa</taxon>
        <taxon>Chordata</taxon>
        <taxon>Craniata</taxon>
        <taxon>Vertebrata</taxon>
        <taxon>Euteleostomi</taxon>
        <taxon>Actinopterygii</taxon>
        <taxon>Neopterygii</taxon>
        <taxon>Teleostei</taxon>
        <taxon>Neoteleostei</taxon>
        <taxon>Acanthomorphata</taxon>
        <taxon>Ovalentaria</taxon>
        <taxon>Atherinomorphae</taxon>
        <taxon>Cyprinodontiformes</taxon>
        <taxon>Poeciliidae</taxon>
        <taxon>Poeciliinae</taxon>
        <taxon>Gambusia</taxon>
    </lineage>
</organism>